<keyword evidence="3 5" id="KW-0378">Hydrolase</keyword>
<dbReference type="PIRSF" id="PIRSF038994">
    <property type="entry name" value="NagA"/>
    <property type="match status" value="1"/>
</dbReference>
<comment type="similarity">
    <text evidence="1 5">Belongs to the metallo-dependent hydrolases superfamily. NagA family.</text>
</comment>
<evidence type="ECO:0000256" key="2">
    <source>
        <dbReference type="ARBA" id="ARBA00022723"/>
    </source>
</evidence>
<dbReference type="PANTHER" id="PTHR11113:SF14">
    <property type="entry name" value="N-ACETYLGLUCOSAMINE-6-PHOSPHATE DEACETYLASE"/>
    <property type="match status" value="1"/>
</dbReference>
<keyword evidence="4 5" id="KW-0119">Carbohydrate metabolism</keyword>
<evidence type="ECO:0000256" key="1">
    <source>
        <dbReference type="ARBA" id="ARBA00010716"/>
    </source>
</evidence>
<dbReference type="Pfam" id="PF01979">
    <property type="entry name" value="Amidohydro_1"/>
    <property type="match status" value="1"/>
</dbReference>
<dbReference type="NCBIfam" id="TIGR00221">
    <property type="entry name" value="nagA"/>
    <property type="match status" value="1"/>
</dbReference>
<dbReference type="Gene3D" id="2.30.40.10">
    <property type="entry name" value="Urease, subunit C, domain 1"/>
    <property type="match status" value="1"/>
</dbReference>
<dbReference type="Proteomes" id="UP001500943">
    <property type="component" value="Unassembled WGS sequence"/>
</dbReference>
<dbReference type="PANTHER" id="PTHR11113">
    <property type="entry name" value="N-ACETYLGLUCOSAMINE-6-PHOSPHATE DEACETYLASE"/>
    <property type="match status" value="1"/>
</dbReference>
<keyword evidence="2" id="KW-0479">Metal-binding</keyword>
<reference evidence="7 8" key="1">
    <citation type="journal article" date="2019" name="Int. J. Syst. Evol. Microbiol.">
        <title>The Global Catalogue of Microorganisms (GCM) 10K type strain sequencing project: providing services to taxonomists for standard genome sequencing and annotation.</title>
        <authorList>
            <consortium name="The Broad Institute Genomics Platform"/>
            <consortium name="The Broad Institute Genome Sequencing Center for Infectious Disease"/>
            <person name="Wu L."/>
            <person name="Ma J."/>
        </authorList>
    </citation>
    <scope>NUCLEOTIDE SEQUENCE [LARGE SCALE GENOMIC DNA]</scope>
    <source>
        <strain evidence="7 8">JCM 12762</strain>
    </source>
</reference>
<feature type="domain" description="Amidohydrolase-related" evidence="6">
    <location>
        <begin position="56"/>
        <end position="378"/>
    </location>
</feature>
<accession>A0ABN1VVW4</accession>
<gene>
    <name evidence="7" type="primary">nagA</name>
    <name evidence="7" type="ORF">GCM10009655_24980</name>
</gene>
<proteinExistence type="inferred from homology"/>
<dbReference type="InterPro" id="IPR011059">
    <property type="entry name" value="Metal-dep_hydrolase_composite"/>
</dbReference>
<comment type="caution">
    <text evidence="7">The sequence shown here is derived from an EMBL/GenBank/DDBJ whole genome shotgun (WGS) entry which is preliminary data.</text>
</comment>
<protein>
    <submittedName>
        <fullName evidence="7">N-acetylglucosamine-6-phosphate deacetylase</fullName>
    </submittedName>
</protein>
<keyword evidence="8" id="KW-1185">Reference proteome</keyword>
<dbReference type="InterPro" id="IPR003764">
    <property type="entry name" value="GlcNAc_6-P_deAcase"/>
</dbReference>
<evidence type="ECO:0000313" key="7">
    <source>
        <dbReference type="EMBL" id="GAA1225195.1"/>
    </source>
</evidence>
<dbReference type="Gene3D" id="3.20.20.140">
    <property type="entry name" value="Metal-dependent hydrolases"/>
    <property type="match status" value="1"/>
</dbReference>
<dbReference type="SUPFAM" id="SSF51556">
    <property type="entry name" value="Metallo-dependent hydrolases"/>
    <property type="match status" value="1"/>
</dbReference>
<organism evidence="7 8">
    <name type="scientific">Rhodoglobus aureus</name>
    <dbReference type="NCBI Taxonomy" id="191497"/>
    <lineage>
        <taxon>Bacteria</taxon>
        <taxon>Bacillati</taxon>
        <taxon>Actinomycetota</taxon>
        <taxon>Actinomycetes</taxon>
        <taxon>Micrococcales</taxon>
        <taxon>Microbacteriaceae</taxon>
        <taxon>Rhodoglobus</taxon>
    </lineage>
</organism>
<dbReference type="SUPFAM" id="SSF51338">
    <property type="entry name" value="Composite domain of metallo-dependent hydrolases"/>
    <property type="match status" value="1"/>
</dbReference>
<sequence length="390" mass="39692">MNDHVIHSAQLVTGAELVADGWVAWSGDTITATGVGKEWRVHADNDSAITDAAGSYLTPGFIDIHCHGGNAAAFDDGAVAIRSALSVHRAHGTTRSVISLVSGDHASLMHNLAAIAELTAIDPLVLGSHLEGPFLDAAFKGAHSPDVLRNPTPGEIDELLAAAAGTLQHITMAPELDGALDAIAQLTEAGVAVAVGHTSADYDQTLAAFDAGARLLTHAFNAMNGIHHRAPGPITAAISRESVTLEVINDGVHVHPDVVKMLFASAPGRVALVTDAMAAACASDGHYTLGSLDVTVTNGVARLSDGGSIAGSTLTMDVAVRRAVTEVGLSVPQAVAAATAVPARAIGREGDLGSLAPGFAADAVLLDADFRVQAVWAAGLELPQPGQHDA</sequence>
<evidence type="ECO:0000313" key="8">
    <source>
        <dbReference type="Proteomes" id="UP001500943"/>
    </source>
</evidence>
<dbReference type="InterPro" id="IPR032466">
    <property type="entry name" value="Metal_Hydrolase"/>
</dbReference>
<name>A0ABN1VVW4_9MICO</name>
<evidence type="ECO:0000259" key="6">
    <source>
        <dbReference type="Pfam" id="PF01979"/>
    </source>
</evidence>
<dbReference type="EMBL" id="BAAAKW010000062">
    <property type="protein sequence ID" value="GAA1225195.1"/>
    <property type="molecule type" value="Genomic_DNA"/>
</dbReference>
<dbReference type="CDD" id="cd00854">
    <property type="entry name" value="NagA"/>
    <property type="match status" value="1"/>
</dbReference>
<evidence type="ECO:0000256" key="3">
    <source>
        <dbReference type="ARBA" id="ARBA00022801"/>
    </source>
</evidence>
<evidence type="ECO:0000256" key="5">
    <source>
        <dbReference type="PIRNR" id="PIRNR038994"/>
    </source>
</evidence>
<dbReference type="InterPro" id="IPR006680">
    <property type="entry name" value="Amidohydro-rel"/>
</dbReference>
<evidence type="ECO:0000256" key="4">
    <source>
        <dbReference type="ARBA" id="ARBA00023277"/>
    </source>
</evidence>